<name>A0A1G6VI47_PEPNI</name>
<evidence type="ECO:0000256" key="1">
    <source>
        <dbReference type="SAM" id="Coils"/>
    </source>
</evidence>
<feature type="compositionally biased region" description="Low complexity" evidence="2">
    <location>
        <begin position="89"/>
        <end position="98"/>
    </location>
</feature>
<proteinExistence type="predicted"/>
<feature type="compositionally biased region" description="Basic residues" evidence="2">
    <location>
        <begin position="136"/>
        <end position="147"/>
    </location>
</feature>
<evidence type="ECO:0000256" key="2">
    <source>
        <dbReference type="SAM" id="MobiDB-lite"/>
    </source>
</evidence>
<dbReference type="RefSeq" id="WP_423230817.1">
    <property type="nucleotide sequence ID" value="NZ_FNAF01000004.1"/>
</dbReference>
<feature type="coiled-coil region" evidence="1">
    <location>
        <begin position="6"/>
        <end position="73"/>
    </location>
</feature>
<keyword evidence="4" id="KW-1185">Reference proteome</keyword>
<dbReference type="Proteomes" id="UP000198995">
    <property type="component" value="Unassembled WGS sequence"/>
</dbReference>
<dbReference type="EMBL" id="FNAF01000004">
    <property type="protein sequence ID" value="SDD52717.1"/>
    <property type="molecule type" value="Genomic_DNA"/>
</dbReference>
<keyword evidence="1" id="KW-0175">Coiled coil</keyword>
<evidence type="ECO:0000313" key="3">
    <source>
        <dbReference type="EMBL" id="SDD52717.1"/>
    </source>
</evidence>
<accession>A0A1G6VI47</accession>
<dbReference type="AlphaFoldDB" id="A0A1G6VI47"/>
<evidence type="ECO:0000313" key="4">
    <source>
        <dbReference type="Proteomes" id="UP000198995"/>
    </source>
</evidence>
<sequence>KAADVKAKAVVEKEKAEEKLDDVQNKAKKGKADAAKAVAEKAGDVLEAEKAQAKAIEKEARQISEKAREAIVEEPLAEPAQGPHKDAAKAVGKQAGAVLEKEAADQAALQERAETIAADAKAAMTEPAPRKDAKKNSGKHQKKQKKN</sequence>
<reference evidence="3 4" key="1">
    <citation type="submission" date="2016-10" db="EMBL/GenBank/DDBJ databases">
        <authorList>
            <person name="de Groot N.N."/>
        </authorList>
    </citation>
    <scope>NUCLEOTIDE SEQUENCE [LARGE SCALE GENOMIC DNA]</scope>
    <source>
        <strain evidence="3 4">DSM 20475</strain>
    </source>
</reference>
<protein>
    <submittedName>
        <fullName evidence="3">Uncharacterized protein</fullName>
    </submittedName>
</protein>
<feature type="non-terminal residue" evidence="3">
    <location>
        <position position="1"/>
    </location>
</feature>
<gene>
    <name evidence="3" type="ORF">SAMN04489866_10432</name>
</gene>
<feature type="region of interest" description="Disordered" evidence="2">
    <location>
        <begin position="74"/>
        <end position="147"/>
    </location>
</feature>
<organism evidence="3 4">
    <name type="scientific">Peptococcus niger</name>
    <dbReference type="NCBI Taxonomy" id="2741"/>
    <lineage>
        <taxon>Bacteria</taxon>
        <taxon>Bacillati</taxon>
        <taxon>Bacillota</taxon>
        <taxon>Clostridia</taxon>
        <taxon>Eubacteriales</taxon>
        <taxon>Peptococcaceae</taxon>
        <taxon>Peptococcus</taxon>
    </lineage>
</organism>